<feature type="region of interest" description="Disordered" evidence="1">
    <location>
        <begin position="34"/>
        <end position="95"/>
    </location>
</feature>
<reference evidence="2 3" key="1">
    <citation type="submission" date="2016-08" db="EMBL/GenBank/DDBJ databases">
        <authorList>
            <person name="Seilhamer J.J."/>
        </authorList>
    </citation>
    <scope>NUCLEOTIDE SEQUENCE [LARGE SCALE GENOMIC DNA]</scope>
    <source>
        <strain evidence="2 3">HBR26</strain>
    </source>
</reference>
<dbReference type="Gene3D" id="3.90.180.10">
    <property type="entry name" value="Medium-chain alcohol dehydrogenases, catalytic domain"/>
    <property type="match status" value="1"/>
</dbReference>
<dbReference type="STRING" id="1138170.GA0061105_11681"/>
<dbReference type="Proteomes" id="UP000198723">
    <property type="component" value="Unassembled WGS sequence"/>
</dbReference>
<dbReference type="EMBL" id="FMAJ01000016">
    <property type="protein sequence ID" value="SCB61277.1"/>
    <property type="molecule type" value="Genomic_DNA"/>
</dbReference>
<feature type="compositionally biased region" description="Polar residues" evidence="1">
    <location>
        <begin position="58"/>
        <end position="69"/>
    </location>
</feature>
<feature type="compositionally biased region" description="Basic and acidic residues" evidence="1">
    <location>
        <begin position="40"/>
        <end position="49"/>
    </location>
</feature>
<protein>
    <recommendedName>
        <fullName evidence="4">Zinc-binding dehydrogenase</fullName>
    </recommendedName>
</protein>
<evidence type="ECO:0000313" key="3">
    <source>
        <dbReference type="Proteomes" id="UP000198723"/>
    </source>
</evidence>
<evidence type="ECO:0008006" key="4">
    <source>
        <dbReference type="Google" id="ProtNLM"/>
    </source>
</evidence>
<sequence>MTVDARAEPASHNRSTTCHIYAAYIQAPHLISPRTRVSRGRSDSRRDLCRSATVPPFRTTSSAIGTSSPAGAKMMAASSGTGGLSPENPVQTAPRSSVNFRPASLVCGGIDMSDIPSMPYRLLWGERRVVSVANLTRSDGAEFFSIGKAAGVRCFTSVYPLEHANEALDDLRAGRVSGAAVIVP</sequence>
<name>A0A1C3Y9P9_9HYPH</name>
<gene>
    <name evidence="2" type="ORF">GA0061105_11681</name>
</gene>
<dbReference type="AlphaFoldDB" id="A0A1C3Y9P9"/>
<organism evidence="2 3">
    <name type="scientific">Rhizobium aethiopicum</name>
    <dbReference type="NCBI Taxonomy" id="1138170"/>
    <lineage>
        <taxon>Bacteria</taxon>
        <taxon>Pseudomonadati</taxon>
        <taxon>Pseudomonadota</taxon>
        <taxon>Alphaproteobacteria</taxon>
        <taxon>Hyphomicrobiales</taxon>
        <taxon>Rhizobiaceae</taxon>
        <taxon>Rhizobium/Agrobacterium group</taxon>
        <taxon>Rhizobium</taxon>
    </lineage>
</organism>
<accession>A0A1C3Y9P9</accession>
<evidence type="ECO:0000256" key="1">
    <source>
        <dbReference type="SAM" id="MobiDB-lite"/>
    </source>
</evidence>
<proteinExistence type="predicted"/>
<evidence type="ECO:0000313" key="2">
    <source>
        <dbReference type="EMBL" id="SCB61277.1"/>
    </source>
</evidence>
<dbReference type="Gene3D" id="3.40.50.720">
    <property type="entry name" value="NAD(P)-binding Rossmann-like Domain"/>
    <property type="match status" value="1"/>
</dbReference>